<dbReference type="AlphaFoldDB" id="A0A1G6JUS2"/>
<evidence type="ECO:0000313" key="2">
    <source>
        <dbReference type="Proteomes" id="UP000198781"/>
    </source>
</evidence>
<evidence type="ECO:0000313" key="1">
    <source>
        <dbReference type="EMBL" id="SDC22490.1"/>
    </source>
</evidence>
<protein>
    <submittedName>
        <fullName evidence="1">Uncharacterized protein</fullName>
    </submittedName>
</protein>
<reference evidence="1 2" key="1">
    <citation type="submission" date="2016-10" db="EMBL/GenBank/DDBJ databases">
        <authorList>
            <person name="de Groot N.N."/>
        </authorList>
    </citation>
    <scope>NUCLEOTIDE SEQUENCE [LARGE SCALE GENOMIC DNA]</scope>
    <source>
        <strain evidence="1 2">DSM 16619</strain>
    </source>
</reference>
<organism evidence="1 2">
    <name type="scientific">Paracidovorax valerianellae</name>
    <dbReference type="NCBI Taxonomy" id="187868"/>
    <lineage>
        <taxon>Bacteria</taxon>
        <taxon>Pseudomonadati</taxon>
        <taxon>Pseudomonadota</taxon>
        <taxon>Betaproteobacteria</taxon>
        <taxon>Burkholderiales</taxon>
        <taxon>Comamonadaceae</taxon>
        <taxon>Paracidovorax</taxon>
    </lineage>
</organism>
<proteinExistence type="predicted"/>
<gene>
    <name evidence="1" type="ORF">SAMN05192589_101488</name>
</gene>
<keyword evidence="2" id="KW-1185">Reference proteome</keyword>
<accession>A0A1G6JUS2</accession>
<dbReference type="Proteomes" id="UP000198781">
    <property type="component" value="Unassembled WGS sequence"/>
</dbReference>
<dbReference type="EMBL" id="FMZC01000001">
    <property type="protein sequence ID" value="SDC22490.1"/>
    <property type="molecule type" value="Genomic_DNA"/>
</dbReference>
<sequence length="56" mass="6013">MLVGRTEQNCHSPLPLVWFIFDPLASGGAGFHRHDLTLPATRVGASQPMAETGQVP</sequence>
<name>A0A1G6JUS2_9BURK</name>